<proteinExistence type="predicted"/>
<comment type="caution">
    <text evidence="1">The sequence shown here is derived from an EMBL/GenBank/DDBJ whole genome shotgun (WGS) entry which is preliminary data.</text>
</comment>
<gene>
    <name evidence="1" type="ORF">H6G06_15355</name>
</gene>
<dbReference type="AlphaFoldDB" id="A0A926WHX6"/>
<protein>
    <submittedName>
        <fullName evidence="1">Type II toxin-antitoxin system VapB family antitoxin</fullName>
    </submittedName>
</protein>
<name>A0A926WHX6_9NOST</name>
<dbReference type="RefSeq" id="WP_190561585.1">
    <property type="nucleotide sequence ID" value="NZ_JACJQU010000008.1"/>
</dbReference>
<dbReference type="EMBL" id="JACJQU010000008">
    <property type="protein sequence ID" value="MBD2294822.1"/>
    <property type="molecule type" value="Genomic_DNA"/>
</dbReference>
<evidence type="ECO:0000313" key="1">
    <source>
        <dbReference type="EMBL" id="MBD2294822.1"/>
    </source>
</evidence>
<sequence length="64" mass="7345">MTTNIIIDEQLIDDAIKATGLKTKQEVIELGLKTLIKLKQQEKIKAYRGNLKWEGNLEDMRTNS</sequence>
<keyword evidence="2" id="KW-1185">Reference proteome</keyword>
<organism evidence="1 2">
    <name type="scientific">Anabaena sphaerica FACHB-251</name>
    <dbReference type="NCBI Taxonomy" id="2692883"/>
    <lineage>
        <taxon>Bacteria</taxon>
        <taxon>Bacillati</taxon>
        <taxon>Cyanobacteriota</taxon>
        <taxon>Cyanophyceae</taxon>
        <taxon>Nostocales</taxon>
        <taxon>Nostocaceae</taxon>
        <taxon>Anabaena</taxon>
    </lineage>
</organism>
<dbReference type="Pfam" id="PF09957">
    <property type="entry name" value="VapB_antitoxin"/>
    <property type="match status" value="1"/>
</dbReference>
<reference evidence="2" key="1">
    <citation type="journal article" date="2020" name="ISME J.">
        <title>Comparative genomics reveals insights into cyanobacterial evolution and habitat adaptation.</title>
        <authorList>
            <person name="Chen M.Y."/>
            <person name="Teng W.K."/>
            <person name="Zhao L."/>
            <person name="Hu C.X."/>
            <person name="Zhou Y.K."/>
            <person name="Han B.P."/>
            <person name="Song L.R."/>
            <person name="Shu W.S."/>
        </authorList>
    </citation>
    <scope>NUCLEOTIDE SEQUENCE [LARGE SCALE GENOMIC DNA]</scope>
    <source>
        <strain evidence="2">FACHB-251</strain>
    </source>
</reference>
<dbReference type="InterPro" id="IPR019239">
    <property type="entry name" value="VapB_antitoxin"/>
</dbReference>
<dbReference type="Proteomes" id="UP000662185">
    <property type="component" value="Unassembled WGS sequence"/>
</dbReference>
<evidence type="ECO:0000313" key="2">
    <source>
        <dbReference type="Proteomes" id="UP000662185"/>
    </source>
</evidence>
<accession>A0A926WHX6</accession>